<dbReference type="GO" id="GO:0006412">
    <property type="term" value="P:translation"/>
    <property type="evidence" value="ECO:0007669"/>
    <property type="project" value="InterPro"/>
</dbReference>
<reference evidence="6" key="1">
    <citation type="submission" date="2021-01" db="EMBL/GenBank/DDBJ databases">
        <authorList>
            <person name="Corre E."/>
            <person name="Pelletier E."/>
            <person name="Niang G."/>
            <person name="Scheremetjew M."/>
            <person name="Finn R."/>
            <person name="Kale V."/>
            <person name="Holt S."/>
            <person name="Cochrane G."/>
            <person name="Meng A."/>
            <person name="Brown T."/>
            <person name="Cohen L."/>
        </authorList>
    </citation>
    <scope>NUCLEOTIDE SEQUENCE</scope>
    <source>
        <strain evidence="6">CCMP2329</strain>
    </source>
</reference>
<dbReference type="SUPFAM" id="SSF143034">
    <property type="entry name" value="L35p-like"/>
    <property type="match status" value="1"/>
</dbReference>
<proteinExistence type="inferred from homology"/>
<organism evidence="6">
    <name type="scientific">Picochlorum oklahomense</name>
    <dbReference type="NCBI Taxonomy" id="249345"/>
    <lineage>
        <taxon>Eukaryota</taxon>
        <taxon>Viridiplantae</taxon>
        <taxon>Chlorophyta</taxon>
        <taxon>core chlorophytes</taxon>
        <taxon>Trebouxiophyceae</taxon>
        <taxon>Trebouxiophyceae incertae sedis</taxon>
        <taxon>Picochlorum</taxon>
    </lineage>
</organism>
<dbReference type="EMBL" id="HBFV01001678">
    <property type="protein sequence ID" value="CAD8928798.1"/>
    <property type="molecule type" value="Transcribed_RNA"/>
</dbReference>
<dbReference type="HAMAP" id="MF_00514">
    <property type="entry name" value="Ribosomal_bL35"/>
    <property type="match status" value="1"/>
</dbReference>
<dbReference type="InterPro" id="IPR001706">
    <property type="entry name" value="Ribosomal_bL35"/>
</dbReference>
<dbReference type="PROSITE" id="PS00936">
    <property type="entry name" value="RIBOSOMAL_L35"/>
    <property type="match status" value="1"/>
</dbReference>
<evidence type="ECO:0000256" key="1">
    <source>
        <dbReference type="ARBA" id="ARBA00006598"/>
    </source>
</evidence>
<dbReference type="PRINTS" id="PR00064">
    <property type="entry name" value="RIBOSOMALL35"/>
</dbReference>
<evidence type="ECO:0000256" key="5">
    <source>
        <dbReference type="SAM" id="MobiDB-lite"/>
    </source>
</evidence>
<feature type="region of interest" description="Disordered" evidence="5">
    <location>
        <begin position="86"/>
        <end position="117"/>
    </location>
</feature>
<dbReference type="GO" id="GO:0015934">
    <property type="term" value="C:large ribosomal subunit"/>
    <property type="evidence" value="ECO:0007669"/>
    <property type="project" value="TreeGrafter"/>
</dbReference>
<dbReference type="NCBIfam" id="TIGR00001">
    <property type="entry name" value="rpmI_bact"/>
    <property type="match status" value="1"/>
</dbReference>
<dbReference type="Pfam" id="PF01632">
    <property type="entry name" value="Ribosomal_L35p"/>
    <property type="match status" value="1"/>
</dbReference>
<dbReference type="InterPro" id="IPR018265">
    <property type="entry name" value="Ribosomal_bL35_CS"/>
</dbReference>
<protein>
    <recommendedName>
        <fullName evidence="4">50S ribosomal protein L35</fullName>
    </recommendedName>
</protein>
<dbReference type="Gene3D" id="4.10.410.60">
    <property type="match status" value="1"/>
</dbReference>
<dbReference type="InterPro" id="IPR021137">
    <property type="entry name" value="Ribosomal_bL35-like"/>
</dbReference>
<dbReference type="GO" id="GO:0003735">
    <property type="term" value="F:structural constituent of ribosome"/>
    <property type="evidence" value="ECO:0007669"/>
    <property type="project" value="InterPro"/>
</dbReference>
<evidence type="ECO:0000256" key="4">
    <source>
        <dbReference type="RuleBase" id="RU000568"/>
    </source>
</evidence>
<keyword evidence="2 4" id="KW-0689">Ribosomal protein</keyword>
<feature type="compositionally biased region" description="Polar residues" evidence="5">
    <location>
        <begin position="108"/>
        <end position="117"/>
    </location>
</feature>
<gene>
    <name evidence="6" type="ORF">POKL1161_LOCUS1151</name>
</gene>
<dbReference type="FunFam" id="4.10.410.60:FF:000001">
    <property type="entry name" value="50S ribosomal protein L35"/>
    <property type="match status" value="1"/>
</dbReference>
<evidence type="ECO:0000256" key="2">
    <source>
        <dbReference type="ARBA" id="ARBA00022980"/>
    </source>
</evidence>
<name>A0A7S1CUB9_9CHLO</name>
<dbReference type="InterPro" id="IPR037229">
    <property type="entry name" value="Ribosomal_bL35_sf"/>
</dbReference>
<dbReference type="AlphaFoldDB" id="A0A7S1CUB9"/>
<keyword evidence="3 4" id="KW-0687">Ribonucleoprotein</keyword>
<dbReference type="PANTHER" id="PTHR33343:SF1">
    <property type="entry name" value="LARGE RIBOSOMAL SUBUNIT PROTEIN BL35M"/>
    <property type="match status" value="1"/>
</dbReference>
<evidence type="ECO:0000313" key="6">
    <source>
        <dbReference type="EMBL" id="CAD8928798.1"/>
    </source>
</evidence>
<dbReference type="PANTHER" id="PTHR33343">
    <property type="entry name" value="54S RIBOSOMAL PROTEIN BL35M"/>
    <property type="match status" value="1"/>
</dbReference>
<evidence type="ECO:0000256" key="3">
    <source>
        <dbReference type="ARBA" id="ARBA00023274"/>
    </source>
</evidence>
<comment type="similarity">
    <text evidence="1 4">Belongs to the bacterial ribosomal protein bL35 family.</text>
</comment>
<accession>A0A7S1CUB9</accession>
<sequence length="134" mass="14392">MQFALSARMGNLRVSSKAPVAQTLSSKQNGIAGVAPRLCTTALATQRRATAAVVEVECADGRRGGKLKTRKAAAKRFNVTGSGKVTVRRAGKNHFQEKKSSKRRNKLSMKQQASDSMLDNIKGCLPYSKVKGGK</sequence>